<dbReference type="Pfam" id="PF02038">
    <property type="entry name" value="ATP1G1_PLM_MAT8"/>
    <property type="match status" value="1"/>
</dbReference>
<name>A0A8C4MSC3_EQUAS</name>
<dbReference type="PANTHER" id="PTHR14132">
    <property type="entry name" value="SODIUM/POTASSIUM-TRANSPORTING ATPASE SUBUNIT GAMMA"/>
    <property type="match status" value="1"/>
</dbReference>
<keyword evidence="6 8" id="KW-0406">Ion transport</keyword>
<evidence type="ECO:0000256" key="7">
    <source>
        <dbReference type="ARBA" id="ARBA00023136"/>
    </source>
</evidence>
<evidence type="ECO:0000256" key="5">
    <source>
        <dbReference type="ARBA" id="ARBA00022989"/>
    </source>
</evidence>
<dbReference type="Ensembl" id="ENSEAST00005034236.1">
    <property type="protein sequence ID" value="ENSEASP00005031497.1"/>
    <property type="gene ID" value="ENSEASG00005021442.1"/>
</dbReference>
<dbReference type="GO" id="GO:0006811">
    <property type="term" value="P:monoatomic ion transport"/>
    <property type="evidence" value="ECO:0007669"/>
    <property type="project" value="UniProtKB-KW"/>
</dbReference>
<keyword evidence="7" id="KW-0472">Membrane</keyword>
<evidence type="ECO:0000256" key="6">
    <source>
        <dbReference type="ARBA" id="ARBA00023065"/>
    </source>
</evidence>
<dbReference type="CDD" id="cd20323">
    <property type="entry name" value="FXYD_FXYD5"/>
    <property type="match status" value="1"/>
</dbReference>
<feature type="compositionally biased region" description="Basic and acidic residues" evidence="9">
    <location>
        <begin position="91"/>
        <end position="102"/>
    </location>
</feature>
<feature type="compositionally biased region" description="Polar residues" evidence="9">
    <location>
        <begin position="52"/>
        <end position="63"/>
    </location>
</feature>
<keyword evidence="4" id="KW-0812">Transmembrane</keyword>
<evidence type="ECO:0000256" key="2">
    <source>
        <dbReference type="ARBA" id="ARBA00005948"/>
    </source>
</evidence>
<dbReference type="PROSITE" id="PS01310">
    <property type="entry name" value="FXYD"/>
    <property type="match status" value="1"/>
</dbReference>
<evidence type="ECO:0000313" key="10">
    <source>
        <dbReference type="Ensembl" id="ENSEASP00005031497.1"/>
    </source>
</evidence>
<evidence type="ECO:0000256" key="9">
    <source>
        <dbReference type="SAM" id="MobiDB-lite"/>
    </source>
</evidence>
<keyword evidence="5" id="KW-1133">Transmembrane helix</keyword>
<organism evidence="10">
    <name type="scientific">Equus asinus asinus</name>
    <dbReference type="NCBI Taxonomy" id="83772"/>
    <lineage>
        <taxon>Eukaryota</taxon>
        <taxon>Metazoa</taxon>
        <taxon>Chordata</taxon>
        <taxon>Craniata</taxon>
        <taxon>Vertebrata</taxon>
        <taxon>Euteleostomi</taxon>
        <taxon>Mammalia</taxon>
        <taxon>Eutheria</taxon>
        <taxon>Laurasiatheria</taxon>
        <taxon>Perissodactyla</taxon>
        <taxon>Equidae</taxon>
        <taxon>Equus</taxon>
    </lineage>
</organism>
<dbReference type="InterPro" id="IPR000272">
    <property type="entry name" value="Ion-transport_regulator_FXYD"/>
</dbReference>
<dbReference type="AlphaFoldDB" id="A0A8C4MSC3"/>
<comment type="similarity">
    <text evidence="2 8">Belongs to the FXYD family.</text>
</comment>
<feature type="chain" id="PRO_5034941118" description="FXYD domain-containing ion transport regulator" evidence="8">
    <location>
        <begin position="22"/>
        <end position="309"/>
    </location>
</feature>
<keyword evidence="8" id="KW-0732">Signal</keyword>
<dbReference type="Gene3D" id="1.20.5.780">
    <property type="entry name" value="Single helix bin"/>
    <property type="match status" value="1"/>
</dbReference>
<evidence type="ECO:0000256" key="1">
    <source>
        <dbReference type="ARBA" id="ARBA00004167"/>
    </source>
</evidence>
<reference evidence="10" key="1">
    <citation type="submission" date="2023-03" db="UniProtKB">
        <authorList>
            <consortium name="Ensembl"/>
        </authorList>
    </citation>
    <scope>IDENTIFICATION</scope>
</reference>
<dbReference type="PANTHER" id="PTHR14132:SF14">
    <property type="entry name" value="FXYD DOMAIN-CONTAINING ION TRANSPORT REGULATOR 5"/>
    <property type="match status" value="1"/>
</dbReference>
<feature type="region of interest" description="Disordered" evidence="9">
    <location>
        <begin position="45"/>
        <end position="133"/>
    </location>
</feature>
<evidence type="ECO:0000256" key="3">
    <source>
        <dbReference type="ARBA" id="ARBA00022448"/>
    </source>
</evidence>
<dbReference type="InterPro" id="IPR047297">
    <property type="entry name" value="FXYD_motif"/>
</dbReference>
<evidence type="ECO:0000256" key="8">
    <source>
        <dbReference type="RuleBase" id="RU364131"/>
    </source>
</evidence>
<comment type="subcellular location">
    <subcellularLocation>
        <location evidence="1">Membrane</location>
        <topology evidence="1">Single-pass membrane protein</topology>
    </subcellularLocation>
</comment>
<protein>
    <recommendedName>
        <fullName evidence="8">FXYD domain-containing ion transport regulator</fullName>
    </recommendedName>
</protein>
<dbReference type="GO" id="GO:0017080">
    <property type="term" value="F:sodium channel regulator activity"/>
    <property type="evidence" value="ECO:0007669"/>
    <property type="project" value="TreeGrafter"/>
</dbReference>
<proteinExistence type="inferred from homology"/>
<dbReference type="GO" id="GO:0016020">
    <property type="term" value="C:membrane"/>
    <property type="evidence" value="ECO:0007669"/>
    <property type="project" value="UniProtKB-SubCell"/>
</dbReference>
<accession>A0A8C4MSC3</accession>
<keyword evidence="3 8" id="KW-0813">Transport</keyword>
<feature type="signal peptide" evidence="8">
    <location>
        <begin position="1"/>
        <end position="21"/>
    </location>
</feature>
<dbReference type="GO" id="GO:0043269">
    <property type="term" value="P:regulation of monoatomic ion transport"/>
    <property type="evidence" value="ECO:0007669"/>
    <property type="project" value="InterPro"/>
</dbReference>
<sequence length="309" mass="33895">MSPSGCLCLLTIFGLILPTRGQTSKEATSTSLADPTTEEIRVQTEAPGTDYTELQPTPQTSTLPAGVETTPPKEVETETQTQPLPGPEAHPTTDRGTDRSRTEGTTLSKRRTPGNDVRTDPALQPAASSEDDPFFYDEDTLRKRGLLVAAVLFITGIVILTSEKGQRAAPGGKGGPAGALGRLFSAYRLSVLICWRHHHTNDPRTQRLKMVATHSALRAMDGRCRLDSFLHRGQHGSPWVSRELLLWHLGPWLRGLIPRLTGLGFFTWWWQASVMVWPPGLATMGAVITPAPRAEGRAWLHQDLLETEL</sequence>
<evidence type="ECO:0000256" key="4">
    <source>
        <dbReference type="ARBA" id="ARBA00022692"/>
    </source>
</evidence>